<name>A0A4Y9LUU4_9BRAD</name>
<feature type="domain" description="GGDEF" evidence="3">
    <location>
        <begin position="248"/>
        <end position="381"/>
    </location>
</feature>
<keyword evidence="1" id="KW-0812">Transmembrane</keyword>
<dbReference type="NCBIfam" id="TIGR00254">
    <property type="entry name" value="GGDEF"/>
    <property type="match status" value="1"/>
</dbReference>
<dbReference type="InterPro" id="IPR043128">
    <property type="entry name" value="Rev_trsase/Diguanyl_cyclase"/>
</dbReference>
<evidence type="ECO:0000259" key="3">
    <source>
        <dbReference type="PROSITE" id="PS50887"/>
    </source>
</evidence>
<dbReference type="PANTHER" id="PTHR44757:SF10">
    <property type="entry name" value="MEMBRANE PROTEIN"/>
    <property type="match status" value="1"/>
</dbReference>
<proteinExistence type="predicted"/>
<dbReference type="SUPFAM" id="SSF141868">
    <property type="entry name" value="EAL domain-like"/>
    <property type="match status" value="1"/>
</dbReference>
<gene>
    <name evidence="4" type="ORF">E4K65_18810</name>
</gene>
<comment type="caution">
    <text evidence="4">The sequence shown here is derived from an EMBL/GenBank/DDBJ whole genome shotgun (WGS) entry which is preliminary data.</text>
</comment>
<dbReference type="RefSeq" id="WP_135175440.1">
    <property type="nucleotide sequence ID" value="NZ_SPQT01000010.1"/>
</dbReference>
<dbReference type="SUPFAM" id="SSF55073">
    <property type="entry name" value="Nucleotide cyclase"/>
    <property type="match status" value="1"/>
</dbReference>
<keyword evidence="1" id="KW-0472">Membrane</keyword>
<feature type="domain" description="EAL" evidence="2">
    <location>
        <begin position="390"/>
        <end position="641"/>
    </location>
</feature>
<dbReference type="EMBL" id="SPQT01000010">
    <property type="protein sequence ID" value="TFV46625.1"/>
    <property type="molecule type" value="Genomic_DNA"/>
</dbReference>
<dbReference type="Gene3D" id="3.20.20.450">
    <property type="entry name" value="EAL domain"/>
    <property type="match status" value="1"/>
</dbReference>
<dbReference type="InterPro" id="IPR035919">
    <property type="entry name" value="EAL_sf"/>
</dbReference>
<reference evidence="4 5" key="1">
    <citation type="submission" date="2019-03" db="EMBL/GenBank/DDBJ databases">
        <title>Bradyrhizobium diversity isolated from nodules of Chamaecrista fasciculata.</title>
        <authorList>
            <person name="Klepa M.S."/>
            <person name="Urquiaga M.O."/>
            <person name="Hungria M."/>
            <person name="Delamuta J.R."/>
        </authorList>
    </citation>
    <scope>NUCLEOTIDE SEQUENCE [LARGE SCALE GENOMIC DNA]</scope>
    <source>
        <strain evidence="4 5">CNPSo 3448</strain>
    </source>
</reference>
<keyword evidence="5" id="KW-1185">Reference proteome</keyword>
<dbReference type="AlphaFoldDB" id="A0A4Y9LUU4"/>
<dbReference type="Pfam" id="PF00563">
    <property type="entry name" value="EAL"/>
    <property type="match status" value="1"/>
</dbReference>
<dbReference type="Pfam" id="PF00990">
    <property type="entry name" value="GGDEF"/>
    <property type="match status" value="1"/>
</dbReference>
<dbReference type="InterPro" id="IPR000160">
    <property type="entry name" value="GGDEF_dom"/>
</dbReference>
<dbReference type="InterPro" id="IPR052155">
    <property type="entry name" value="Biofilm_reg_signaling"/>
</dbReference>
<dbReference type="Proteomes" id="UP000297966">
    <property type="component" value="Unassembled WGS sequence"/>
</dbReference>
<evidence type="ECO:0000313" key="4">
    <source>
        <dbReference type="EMBL" id="TFV46625.1"/>
    </source>
</evidence>
<dbReference type="CDD" id="cd01948">
    <property type="entry name" value="EAL"/>
    <property type="match status" value="1"/>
</dbReference>
<dbReference type="CDD" id="cd01949">
    <property type="entry name" value="GGDEF"/>
    <property type="match status" value="1"/>
</dbReference>
<evidence type="ECO:0000256" key="1">
    <source>
        <dbReference type="SAM" id="Phobius"/>
    </source>
</evidence>
<sequence>MPSLANIWPQRNIVTIVAALAILLTGTGMTLKITTDHLLRQDAMSTARSWASFLAASVTDLEQIAGGEQPSAASLRFFLSARNSGEVFHYEIFNRNGYSQLVSTREKIALVDLSEYSPDAARSVVDGRPIVDVREGSSPDRPAFFARAYVPVQTDGRLTAVVAAYVDETEQRKNVHNTFLTAAVFLCLLSGLAFSIPAIAWYRETKVKQADRRIRFLAHHDALTGLTNRPHLIEKLERALAHLPKRGGSLAVHFIDVDRFKEVNDTLGHDGGDFLLKTIAERLRATVRIDDVVARLGGDEFVVVQYDVAGRTQAESFARHLATAVNAPVKFKQHEILTTASIGVALAPEEATTAEQLLKSADLALYAAKAAGRNCIRFFLPEMDTALQARIELERTIREAVLNDRFELHYQPLFEMSQRRLAGFEALIRLPAADGTLIPPLTFIPVAEELRLIDQIGAWVLREACRTAATWPEHLTVAVNLSPTQFVAGSISGIVAAALKEAGLAAHRLELEITESLLLGNTETIMAQLLTLKAMGVAIVMDDFGAGYSSFSYLWRFPFDKIKIDRSFIQGLDGSHCQVGTVVKAIIALGRELHMRVTVEGVETANQAAFLESADGDQAQGFFFGRPVPASELSASILADFEKTTPTPSSATAQAAKLRLVNLSAER</sequence>
<feature type="transmembrane region" description="Helical" evidence="1">
    <location>
        <begin position="12"/>
        <end position="31"/>
    </location>
</feature>
<dbReference type="PROSITE" id="PS50883">
    <property type="entry name" value="EAL"/>
    <property type="match status" value="1"/>
</dbReference>
<dbReference type="GO" id="GO:0003824">
    <property type="term" value="F:catalytic activity"/>
    <property type="evidence" value="ECO:0007669"/>
    <property type="project" value="UniProtKB-ARBA"/>
</dbReference>
<evidence type="ECO:0000259" key="2">
    <source>
        <dbReference type="PROSITE" id="PS50883"/>
    </source>
</evidence>
<dbReference type="PROSITE" id="PS50887">
    <property type="entry name" value="GGDEF"/>
    <property type="match status" value="1"/>
</dbReference>
<dbReference type="Gene3D" id="3.30.70.270">
    <property type="match status" value="1"/>
</dbReference>
<dbReference type="SMART" id="SM00052">
    <property type="entry name" value="EAL"/>
    <property type="match status" value="1"/>
</dbReference>
<dbReference type="InterPro" id="IPR029787">
    <property type="entry name" value="Nucleotide_cyclase"/>
</dbReference>
<dbReference type="InterPro" id="IPR001633">
    <property type="entry name" value="EAL_dom"/>
</dbReference>
<feature type="transmembrane region" description="Helical" evidence="1">
    <location>
        <begin position="179"/>
        <end position="202"/>
    </location>
</feature>
<keyword evidence="1" id="KW-1133">Transmembrane helix</keyword>
<dbReference type="FunFam" id="3.30.70.270:FF:000001">
    <property type="entry name" value="Diguanylate cyclase domain protein"/>
    <property type="match status" value="1"/>
</dbReference>
<dbReference type="PANTHER" id="PTHR44757">
    <property type="entry name" value="DIGUANYLATE CYCLASE DGCP"/>
    <property type="match status" value="1"/>
</dbReference>
<dbReference type="SMART" id="SM00267">
    <property type="entry name" value="GGDEF"/>
    <property type="match status" value="1"/>
</dbReference>
<dbReference type="OrthoDB" id="9814202at2"/>
<evidence type="ECO:0000313" key="5">
    <source>
        <dbReference type="Proteomes" id="UP000297966"/>
    </source>
</evidence>
<accession>A0A4Y9LUU4</accession>
<protein>
    <submittedName>
        <fullName evidence="4">EAL domain-containing protein</fullName>
    </submittedName>
</protein>
<organism evidence="4 5">
    <name type="scientific">Bradyrhizobium niftali</name>
    <dbReference type="NCBI Taxonomy" id="2560055"/>
    <lineage>
        <taxon>Bacteria</taxon>
        <taxon>Pseudomonadati</taxon>
        <taxon>Pseudomonadota</taxon>
        <taxon>Alphaproteobacteria</taxon>
        <taxon>Hyphomicrobiales</taxon>
        <taxon>Nitrobacteraceae</taxon>
        <taxon>Bradyrhizobium</taxon>
    </lineage>
</organism>